<dbReference type="KEGG" id="spir:CWM47_35035"/>
<dbReference type="PANTHER" id="PTHR43280">
    <property type="entry name" value="ARAC-FAMILY TRANSCRIPTIONAL REGULATOR"/>
    <property type="match status" value="1"/>
</dbReference>
<feature type="domain" description="HTH araC/xylS-type" evidence="4">
    <location>
        <begin position="39"/>
        <end position="120"/>
    </location>
</feature>
<name>A0A2K8Z9U2_9BACT</name>
<gene>
    <name evidence="5" type="ORF">CWM47_35035</name>
</gene>
<keyword evidence="1" id="KW-0805">Transcription regulation</keyword>
<dbReference type="AlphaFoldDB" id="A0A2K8Z9U2"/>
<dbReference type="OrthoDB" id="629929at2"/>
<protein>
    <recommendedName>
        <fullName evidence="4">HTH araC/xylS-type domain-containing protein</fullName>
    </recommendedName>
</protein>
<reference evidence="5 6" key="1">
    <citation type="submission" date="2017-11" db="EMBL/GenBank/DDBJ databases">
        <title>Taxonomic description and genome sequences of Spirosoma HA7 sp. nov., isolated from pollen microhabitat of Corylus avellana.</title>
        <authorList>
            <person name="Ambika Manirajan B."/>
            <person name="Suarez C."/>
            <person name="Ratering S."/>
            <person name="Geissler-Plaum R."/>
            <person name="Cardinale M."/>
            <person name="Sylvia S."/>
        </authorList>
    </citation>
    <scope>NUCLEOTIDE SEQUENCE [LARGE SCALE GENOMIC DNA]</scope>
    <source>
        <strain evidence="5 6">HA7</strain>
    </source>
</reference>
<dbReference type="GO" id="GO:0043565">
    <property type="term" value="F:sequence-specific DNA binding"/>
    <property type="evidence" value="ECO:0007669"/>
    <property type="project" value="InterPro"/>
</dbReference>
<dbReference type="GO" id="GO:0003700">
    <property type="term" value="F:DNA-binding transcription factor activity"/>
    <property type="evidence" value="ECO:0007669"/>
    <property type="project" value="InterPro"/>
</dbReference>
<dbReference type="PROSITE" id="PS01124">
    <property type="entry name" value="HTH_ARAC_FAMILY_2"/>
    <property type="match status" value="1"/>
</dbReference>
<evidence type="ECO:0000313" key="5">
    <source>
        <dbReference type="EMBL" id="AUD06609.1"/>
    </source>
</evidence>
<dbReference type="PANTHER" id="PTHR43280:SF32">
    <property type="entry name" value="TRANSCRIPTIONAL REGULATORY PROTEIN"/>
    <property type="match status" value="1"/>
</dbReference>
<keyword evidence="2" id="KW-0238">DNA-binding</keyword>
<keyword evidence="3" id="KW-0804">Transcription</keyword>
<evidence type="ECO:0000256" key="1">
    <source>
        <dbReference type="ARBA" id="ARBA00023015"/>
    </source>
</evidence>
<dbReference type="InterPro" id="IPR018060">
    <property type="entry name" value="HTH_AraC"/>
</dbReference>
<dbReference type="Proteomes" id="UP000232883">
    <property type="component" value="Chromosome"/>
</dbReference>
<evidence type="ECO:0000313" key="6">
    <source>
        <dbReference type="Proteomes" id="UP000232883"/>
    </source>
</evidence>
<keyword evidence="6" id="KW-1185">Reference proteome</keyword>
<dbReference type="InterPro" id="IPR020449">
    <property type="entry name" value="Tscrpt_reg_AraC-type_HTH"/>
</dbReference>
<evidence type="ECO:0000259" key="4">
    <source>
        <dbReference type="PROSITE" id="PS01124"/>
    </source>
</evidence>
<dbReference type="SUPFAM" id="SSF46689">
    <property type="entry name" value="Homeodomain-like"/>
    <property type="match status" value="1"/>
</dbReference>
<organism evidence="5 6">
    <name type="scientific">Spirosoma pollinicola</name>
    <dbReference type="NCBI Taxonomy" id="2057025"/>
    <lineage>
        <taxon>Bacteria</taxon>
        <taxon>Pseudomonadati</taxon>
        <taxon>Bacteroidota</taxon>
        <taxon>Cytophagia</taxon>
        <taxon>Cytophagales</taxon>
        <taxon>Cytophagaceae</taxon>
        <taxon>Spirosoma</taxon>
    </lineage>
</organism>
<dbReference type="SMART" id="SM00342">
    <property type="entry name" value="HTH_ARAC"/>
    <property type="match status" value="1"/>
</dbReference>
<dbReference type="EMBL" id="CP025096">
    <property type="protein sequence ID" value="AUD06609.1"/>
    <property type="molecule type" value="Genomic_DNA"/>
</dbReference>
<proteinExistence type="predicted"/>
<evidence type="ECO:0000256" key="2">
    <source>
        <dbReference type="ARBA" id="ARBA00023125"/>
    </source>
</evidence>
<dbReference type="PRINTS" id="PR00032">
    <property type="entry name" value="HTHARAC"/>
</dbReference>
<dbReference type="Gene3D" id="1.10.10.60">
    <property type="entry name" value="Homeodomain-like"/>
    <property type="match status" value="1"/>
</dbReference>
<sequence length="123" mass="14302">MVSSHFHPLCPLLLDDVQLLERQFPIDYISRSFPLRLASDYASQLNIHINHLNRALKKTSNKTTSQQIIERTLQEAKILLIETSWTVSEVAYTLGYSQVTHFNKLFKKYFGITPMNFRKGDMV</sequence>
<accession>A0A2K8Z9U2</accession>
<evidence type="ECO:0000256" key="3">
    <source>
        <dbReference type="ARBA" id="ARBA00023163"/>
    </source>
</evidence>
<dbReference type="Pfam" id="PF12833">
    <property type="entry name" value="HTH_18"/>
    <property type="match status" value="1"/>
</dbReference>
<dbReference type="InterPro" id="IPR009057">
    <property type="entry name" value="Homeodomain-like_sf"/>
</dbReference>